<comment type="caution">
    <text evidence="2">The sequence shown here is derived from an EMBL/GenBank/DDBJ whole genome shotgun (WGS) entry which is preliminary data.</text>
</comment>
<feature type="compositionally biased region" description="Basic and acidic residues" evidence="1">
    <location>
        <begin position="32"/>
        <end position="46"/>
    </location>
</feature>
<reference evidence="2" key="1">
    <citation type="thesis" date="2021" institute="BYU ScholarsArchive" country="Provo, UT, USA">
        <title>Applications of and Algorithms for Genome Assembly and Genomic Analyses with an Emphasis on Marine Teleosts.</title>
        <authorList>
            <person name="Pickett B.D."/>
        </authorList>
    </citation>
    <scope>NUCLEOTIDE SEQUENCE</scope>
    <source>
        <strain evidence="2">HI-2016</strain>
    </source>
</reference>
<organism evidence="2 3">
    <name type="scientific">Albula glossodonta</name>
    <name type="common">roundjaw bonefish</name>
    <dbReference type="NCBI Taxonomy" id="121402"/>
    <lineage>
        <taxon>Eukaryota</taxon>
        <taxon>Metazoa</taxon>
        <taxon>Chordata</taxon>
        <taxon>Craniata</taxon>
        <taxon>Vertebrata</taxon>
        <taxon>Euteleostomi</taxon>
        <taxon>Actinopterygii</taxon>
        <taxon>Neopterygii</taxon>
        <taxon>Teleostei</taxon>
        <taxon>Albuliformes</taxon>
        <taxon>Albulidae</taxon>
        <taxon>Albula</taxon>
    </lineage>
</organism>
<dbReference type="EMBL" id="JAFBMS010000002">
    <property type="protein sequence ID" value="KAG9354708.1"/>
    <property type="molecule type" value="Genomic_DNA"/>
</dbReference>
<evidence type="ECO:0000313" key="3">
    <source>
        <dbReference type="Proteomes" id="UP000824540"/>
    </source>
</evidence>
<feature type="region of interest" description="Disordered" evidence="1">
    <location>
        <begin position="1"/>
        <end position="46"/>
    </location>
</feature>
<name>A0A8T2PTX5_9TELE</name>
<proteinExistence type="predicted"/>
<accession>A0A8T2PTX5</accession>
<evidence type="ECO:0000256" key="1">
    <source>
        <dbReference type="SAM" id="MobiDB-lite"/>
    </source>
</evidence>
<feature type="compositionally biased region" description="Polar residues" evidence="1">
    <location>
        <begin position="1"/>
        <end position="26"/>
    </location>
</feature>
<sequence length="74" mass="7861">MKTKNSALAGLNSSTREGKSQGSLKPTGTLLRKSERGREGERRRATEGVRNLLQALGLVAHSGQLQVTVTAVCV</sequence>
<evidence type="ECO:0000313" key="2">
    <source>
        <dbReference type="EMBL" id="KAG9354708.1"/>
    </source>
</evidence>
<keyword evidence="3" id="KW-1185">Reference proteome</keyword>
<dbReference type="AlphaFoldDB" id="A0A8T2PTX5"/>
<dbReference type="Proteomes" id="UP000824540">
    <property type="component" value="Unassembled WGS sequence"/>
</dbReference>
<gene>
    <name evidence="2" type="ORF">JZ751_001421</name>
</gene>
<protein>
    <submittedName>
        <fullName evidence="2">Uncharacterized protein</fullName>
    </submittedName>
</protein>